<feature type="transmembrane region" description="Helical" evidence="5">
    <location>
        <begin position="170"/>
        <end position="188"/>
    </location>
</feature>
<reference evidence="6 7" key="1">
    <citation type="submission" date="2021-03" db="EMBL/GenBank/DDBJ databases">
        <title>Sequencing the genomes of 1000 actinobacteria strains.</title>
        <authorList>
            <person name="Klenk H.-P."/>
        </authorList>
    </citation>
    <scope>NUCLEOTIDE SEQUENCE [LARGE SCALE GENOMIC DNA]</scope>
    <source>
        <strain evidence="6 7">DSM 45510</strain>
    </source>
</reference>
<dbReference type="EMBL" id="JAGGMS010000001">
    <property type="protein sequence ID" value="MBP2186926.1"/>
    <property type="molecule type" value="Genomic_DNA"/>
</dbReference>
<evidence type="ECO:0000256" key="3">
    <source>
        <dbReference type="ARBA" id="ARBA00022989"/>
    </source>
</evidence>
<feature type="transmembrane region" description="Helical" evidence="5">
    <location>
        <begin position="40"/>
        <end position="63"/>
    </location>
</feature>
<feature type="transmembrane region" description="Helical" evidence="5">
    <location>
        <begin position="258"/>
        <end position="280"/>
    </location>
</feature>
<dbReference type="InterPro" id="IPR002657">
    <property type="entry name" value="BilAc:Na_symport/Acr3"/>
</dbReference>
<evidence type="ECO:0000256" key="1">
    <source>
        <dbReference type="ARBA" id="ARBA00004141"/>
    </source>
</evidence>
<dbReference type="InterPro" id="IPR038770">
    <property type="entry name" value="Na+/solute_symporter_sf"/>
</dbReference>
<evidence type="ECO:0000256" key="4">
    <source>
        <dbReference type="ARBA" id="ARBA00023136"/>
    </source>
</evidence>
<comment type="subcellular location">
    <subcellularLocation>
        <location evidence="1">Membrane</location>
        <topology evidence="1">Multi-pass membrane protein</topology>
    </subcellularLocation>
</comment>
<protein>
    <submittedName>
        <fullName evidence="6">BASS family bile acid:Na+ symporter</fullName>
    </submittedName>
</protein>
<accession>A0ABS4Q876</accession>
<dbReference type="PANTHER" id="PTHR10361:SF24">
    <property type="entry name" value="P3 PROTEIN"/>
    <property type="match status" value="1"/>
</dbReference>
<dbReference type="RefSeq" id="WP_209670326.1">
    <property type="nucleotide sequence ID" value="NZ_JAGGMS010000001.1"/>
</dbReference>
<dbReference type="InterPro" id="IPR004710">
    <property type="entry name" value="Bilac:Na_transpt"/>
</dbReference>
<feature type="transmembrane region" description="Helical" evidence="5">
    <location>
        <begin position="96"/>
        <end position="120"/>
    </location>
</feature>
<feature type="transmembrane region" description="Helical" evidence="5">
    <location>
        <begin position="6"/>
        <end position="28"/>
    </location>
</feature>
<dbReference type="Proteomes" id="UP000741013">
    <property type="component" value="Unassembled WGS sequence"/>
</dbReference>
<gene>
    <name evidence="6" type="ORF">JOM49_008452</name>
</gene>
<dbReference type="PANTHER" id="PTHR10361">
    <property type="entry name" value="SODIUM-BILE ACID COTRANSPORTER"/>
    <property type="match status" value="1"/>
</dbReference>
<evidence type="ECO:0000256" key="2">
    <source>
        <dbReference type="ARBA" id="ARBA00022692"/>
    </source>
</evidence>
<keyword evidence="7" id="KW-1185">Reference proteome</keyword>
<keyword evidence="2 5" id="KW-0812">Transmembrane</keyword>
<feature type="transmembrane region" description="Helical" evidence="5">
    <location>
        <begin position="69"/>
        <end position="89"/>
    </location>
</feature>
<evidence type="ECO:0000313" key="7">
    <source>
        <dbReference type="Proteomes" id="UP000741013"/>
    </source>
</evidence>
<keyword evidence="4 5" id="KW-0472">Membrane</keyword>
<dbReference type="Pfam" id="PF01758">
    <property type="entry name" value="SBF"/>
    <property type="match status" value="1"/>
</dbReference>
<evidence type="ECO:0000313" key="6">
    <source>
        <dbReference type="EMBL" id="MBP2186926.1"/>
    </source>
</evidence>
<name>A0ABS4Q876_9PSEU</name>
<organism evidence="6 7">
    <name type="scientific">Amycolatopsis magusensis</name>
    <dbReference type="NCBI Taxonomy" id="882444"/>
    <lineage>
        <taxon>Bacteria</taxon>
        <taxon>Bacillati</taxon>
        <taxon>Actinomycetota</taxon>
        <taxon>Actinomycetes</taxon>
        <taxon>Pseudonocardiales</taxon>
        <taxon>Pseudonocardiaceae</taxon>
        <taxon>Amycolatopsis</taxon>
    </lineage>
</organism>
<feature type="transmembrane region" description="Helical" evidence="5">
    <location>
        <begin position="194"/>
        <end position="218"/>
    </location>
</feature>
<keyword evidence="3 5" id="KW-1133">Transmembrane helix</keyword>
<comment type="caution">
    <text evidence="6">The sequence shown here is derived from an EMBL/GenBank/DDBJ whole genome shotgun (WGS) entry which is preliminary data.</text>
</comment>
<evidence type="ECO:0000256" key="5">
    <source>
        <dbReference type="SAM" id="Phobius"/>
    </source>
</evidence>
<feature type="transmembrane region" description="Helical" evidence="5">
    <location>
        <begin position="230"/>
        <end position="252"/>
    </location>
</feature>
<feature type="transmembrane region" description="Helical" evidence="5">
    <location>
        <begin position="140"/>
        <end position="158"/>
    </location>
</feature>
<sequence length="294" mass="30824">MESSVATTVLLPIALGVVMFGLGLSLTTKDFARVLSYPKAVVVALVCQVLVLPALCFGLVYALSLPPELAVGMMLLAASPGGTSANLFSHLAHGDVALNVTLTAVNSLLAVVTLPLVVNFSLGHFLAGDTGIGLQFGKTLQVFAIVLIPVALGMLARNRMPVLAERTRKPVKLLSLVFLVGTILVAVYQERANIGGYLADIGLATLLFSVLSIALGYLAPRLFRVDRRQAIAAAMEIGIHNSVLAITIALTLLDNTRIAIPGAVYGIVMFFTAGAFGYLISRRVTAPTSTAEVP</sequence>
<dbReference type="Gene3D" id="1.20.1530.20">
    <property type="match status" value="1"/>
</dbReference>
<proteinExistence type="predicted"/>